<evidence type="ECO:0000256" key="4">
    <source>
        <dbReference type="ARBA" id="ARBA00023277"/>
    </source>
</evidence>
<feature type="compositionally biased region" description="Low complexity" evidence="8">
    <location>
        <begin position="54"/>
        <end position="95"/>
    </location>
</feature>
<dbReference type="PANTHER" id="PTHR35923:SF2">
    <property type="entry name" value="ENDOGLUCANASE"/>
    <property type="match status" value="1"/>
</dbReference>
<feature type="region of interest" description="Disordered" evidence="8">
    <location>
        <begin position="54"/>
        <end position="108"/>
    </location>
</feature>
<dbReference type="Pfam" id="PF00150">
    <property type="entry name" value="Cellulase"/>
    <property type="match status" value="1"/>
</dbReference>
<reference evidence="11" key="2">
    <citation type="submission" date="2019-06" db="EMBL/GenBank/DDBJ databases">
        <title>Genomics analysis of Aphanomyces spp. identifies a new class of oomycete effector associated with host adaptation.</title>
        <authorList>
            <person name="Gaulin E."/>
        </authorList>
    </citation>
    <scope>NUCLEOTIDE SEQUENCE</scope>
    <source>
        <strain evidence="11">CBS 578.67</strain>
    </source>
</reference>
<dbReference type="GO" id="GO:0004553">
    <property type="term" value="F:hydrolase activity, hydrolyzing O-glycosyl compounds"/>
    <property type="evidence" value="ECO:0007669"/>
    <property type="project" value="InterPro"/>
</dbReference>
<dbReference type="GO" id="GO:0030245">
    <property type="term" value="P:cellulose catabolic process"/>
    <property type="evidence" value="ECO:0007669"/>
    <property type="project" value="UniProtKB-KW"/>
</dbReference>
<feature type="transmembrane region" description="Helical" evidence="9">
    <location>
        <begin position="30"/>
        <end position="52"/>
    </location>
</feature>
<feature type="domain" description="Glycoside hydrolase family 5" evidence="10">
    <location>
        <begin position="182"/>
        <end position="515"/>
    </location>
</feature>
<evidence type="ECO:0000256" key="5">
    <source>
        <dbReference type="ARBA" id="ARBA00023295"/>
    </source>
</evidence>
<keyword evidence="13" id="KW-1185">Reference proteome</keyword>
<feature type="region of interest" description="Disordered" evidence="8">
    <location>
        <begin position="1"/>
        <end position="24"/>
    </location>
</feature>
<keyword evidence="9" id="KW-0472">Membrane</keyword>
<proteinExistence type="inferred from homology"/>
<keyword evidence="2 7" id="KW-0378">Hydrolase</keyword>
<evidence type="ECO:0000256" key="1">
    <source>
        <dbReference type="ARBA" id="ARBA00005641"/>
    </source>
</evidence>
<evidence type="ECO:0000313" key="12">
    <source>
        <dbReference type="EMBL" id="VFT93147.1"/>
    </source>
</evidence>
<evidence type="ECO:0000256" key="6">
    <source>
        <dbReference type="ARBA" id="ARBA00023326"/>
    </source>
</evidence>
<dbReference type="OrthoDB" id="74680at2759"/>
<dbReference type="InterPro" id="IPR001547">
    <property type="entry name" value="Glyco_hydro_5"/>
</dbReference>
<evidence type="ECO:0000256" key="2">
    <source>
        <dbReference type="ARBA" id="ARBA00022801"/>
    </source>
</evidence>
<evidence type="ECO:0000313" key="13">
    <source>
        <dbReference type="Proteomes" id="UP000332933"/>
    </source>
</evidence>
<dbReference type="EMBL" id="VJMH01005869">
    <property type="protein sequence ID" value="KAF0692559.1"/>
    <property type="molecule type" value="Genomic_DNA"/>
</dbReference>
<reference evidence="12 13" key="1">
    <citation type="submission" date="2019-03" db="EMBL/GenBank/DDBJ databases">
        <authorList>
            <person name="Gaulin E."/>
            <person name="Dumas B."/>
        </authorList>
    </citation>
    <scope>NUCLEOTIDE SEQUENCE [LARGE SCALE GENOMIC DNA]</scope>
    <source>
        <strain evidence="12">CBS 568.67</strain>
    </source>
</reference>
<protein>
    <submittedName>
        <fullName evidence="12">Aste57867_16371 protein</fullName>
    </submittedName>
</protein>
<dbReference type="SUPFAM" id="SSF51445">
    <property type="entry name" value="(Trans)glycosidases"/>
    <property type="match status" value="1"/>
</dbReference>
<keyword evidence="6" id="KW-0624">Polysaccharide degradation</keyword>
<evidence type="ECO:0000256" key="7">
    <source>
        <dbReference type="RuleBase" id="RU361153"/>
    </source>
</evidence>
<organism evidence="12 13">
    <name type="scientific">Aphanomyces stellatus</name>
    <dbReference type="NCBI Taxonomy" id="120398"/>
    <lineage>
        <taxon>Eukaryota</taxon>
        <taxon>Sar</taxon>
        <taxon>Stramenopiles</taxon>
        <taxon>Oomycota</taxon>
        <taxon>Saprolegniomycetes</taxon>
        <taxon>Saprolegniales</taxon>
        <taxon>Verrucalvaceae</taxon>
        <taxon>Aphanomyces</taxon>
    </lineage>
</organism>
<evidence type="ECO:0000313" key="11">
    <source>
        <dbReference type="EMBL" id="KAF0692559.1"/>
    </source>
</evidence>
<dbReference type="PANTHER" id="PTHR35923">
    <property type="entry name" value="MAJOR EXTRACELLULAR ENDOGLUCANASE"/>
    <property type="match status" value="1"/>
</dbReference>
<accession>A0A485L6N0</accession>
<evidence type="ECO:0000256" key="9">
    <source>
        <dbReference type="SAM" id="Phobius"/>
    </source>
</evidence>
<name>A0A485L6N0_9STRA</name>
<keyword evidence="9" id="KW-1133">Transmembrane helix</keyword>
<comment type="similarity">
    <text evidence="1 7">Belongs to the glycosyl hydrolase 5 (cellulase A) family.</text>
</comment>
<dbReference type="Gene3D" id="3.20.20.80">
    <property type="entry name" value="Glycosidases"/>
    <property type="match status" value="1"/>
</dbReference>
<evidence type="ECO:0000256" key="8">
    <source>
        <dbReference type="SAM" id="MobiDB-lite"/>
    </source>
</evidence>
<gene>
    <name evidence="12" type="primary">Aste57867_16371</name>
    <name evidence="11" type="ORF">As57867_016314</name>
    <name evidence="12" type="ORF">ASTE57867_16371</name>
</gene>
<keyword evidence="4" id="KW-0119">Carbohydrate metabolism</keyword>
<dbReference type="AlphaFoldDB" id="A0A485L6N0"/>
<dbReference type="Proteomes" id="UP000332933">
    <property type="component" value="Unassembled WGS sequence"/>
</dbReference>
<dbReference type="InterPro" id="IPR017853">
    <property type="entry name" value="GH"/>
</dbReference>
<keyword evidence="9" id="KW-0812">Transmembrane</keyword>
<keyword evidence="5 7" id="KW-0326">Glycosidase</keyword>
<evidence type="ECO:0000256" key="3">
    <source>
        <dbReference type="ARBA" id="ARBA00023001"/>
    </source>
</evidence>
<evidence type="ECO:0000259" key="10">
    <source>
        <dbReference type="Pfam" id="PF00150"/>
    </source>
</evidence>
<keyword evidence="3" id="KW-0136">Cellulose degradation</keyword>
<dbReference type="EMBL" id="CAADRA010005890">
    <property type="protein sequence ID" value="VFT93147.1"/>
    <property type="molecule type" value="Genomic_DNA"/>
</dbReference>
<sequence length="565" mass="61000">MTDPTCHFDLVTDPKSPAKTEQYGSSSRPIWQWLVMLLILGGIGGAIAATAMSHSSAPTSSSSSKVNSSSAAQINNGASTPSTSSPSGSAPTPTSLPDDTHDLAITIPPTMPPFVVPHHPDMPKLNSLQGHINDGTPGTTPFEVTNPASYPDRGCRQPTYLSQQGQIFVQAPDGSTLPIAIKGINWFGMDTDKNLPFGLWSNPQNGTNLYEIVAFLARHNFNSVRLPLTVDSLVKNSAPNLNLVNLYESPTLNVTSYTAAVSAIVQALAYRDISVLLDIHYLSPADSGDAWYDGNYPESATLRAVDVLTSSFCNSAHWNVIGVDLKNEPWATTWGDNGPKDMRVGAATLGNRMLRACPQWLAFVEGNALAHTVQINGRSVSYYDWWGGGLQNAGKFPLSLNLPHKIVWAPHYYSPSVYPQTFLVQGGRSQASGVITGYTEFDDPTLASIVQGTAQDMFGYLRQSQDSAIVFGEFGGLFAQDAFPGKTSQRIIRSLMHVMQQSGYAGGYMWALNPESGYGYNPSTTSGLWSEGLLQSDWVTANMDYLNALQALDSLPNLKPFPCFV</sequence>